<reference evidence="1" key="1">
    <citation type="submission" date="2021-06" db="EMBL/GenBank/DDBJ databases">
        <authorList>
            <person name="Kallberg Y."/>
            <person name="Tangrot J."/>
            <person name="Rosling A."/>
        </authorList>
    </citation>
    <scope>NUCLEOTIDE SEQUENCE</scope>
    <source>
        <strain evidence="1">MA461A</strain>
    </source>
</reference>
<sequence length="75" mass="8436">MCQEISDYPNNSIIKYITPKFCYIYEIIEAGIQLSESYLAQTQKPNTFSIPDKSDPDDFVCSNLLATTAANAYIT</sequence>
<evidence type="ECO:0000313" key="2">
    <source>
        <dbReference type="Proteomes" id="UP000789920"/>
    </source>
</evidence>
<feature type="non-terminal residue" evidence="1">
    <location>
        <position position="75"/>
    </location>
</feature>
<protein>
    <submittedName>
        <fullName evidence="1">27800_t:CDS:1</fullName>
    </submittedName>
</protein>
<name>A0ACA9SSK3_9GLOM</name>
<comment type="caution">
    <text evidence="1">The sequence shown here is derived from an EMBL/GenBank/DDBJ whole genome shotgun (WGS) entry which is preliminary data.</text>
</comment>
<feature type="non-terminal residue" evidence="1">
    <location>
        <position position="1"/>
    </location>
</feature>
<keyword evidence="2" id="KW-1185">Reference proteome</keyword>
<organism evidence="1 2">
    <name type="scientific">Racocetra persica</name>
    <dbReference type="NCBI Taxonomy" id="160502"/>
    <lineage>
        <taxon>Eukaryota</taxon>
        <taxon>Fungi</taxon>
        <taxon>Fungi incertae sedis</taxon>
        <taxon>Mucoromycota</taxon>
        <taxon>Glomeromycotina</taxon>
        <taxon>Glomeromycetes</taxon>
        <taxon>Diversisporales</taxon>
        <taxon>Gigasporaceae</taxon>
        <taxon>Racocetra</taxon>
    </lineage>
</organism>
<dbReference type="EMBL" id="CAJVQC010156014">
    <property type="protein sequence ID" value="CAG8847454.1"/>
    <property type="molecule type" value="Genomic_DNA"/>
</dbReference>
<dbReference type="Proteomes" id="UP000789920">
    <property type="component" value="Unassembled WGS sequence"/>
</dbReference>
<gene>
    <name evidence="1" type="ORF">RPERSI_LOCUS34644</name>
</gene>
<proteinExistence type="predicted"/>
<accession>A0ACA9SSK3</accession>
<evidence type="ECO:0000313" key="1">
    <source>
        <dbReference type="EMBL" id="CAG8847454.1"/>
    </source>
</evidence>